<feature type="compositionally biased region" description="Low complexity" evidence="5">
    <location>
        <begin position="29"/>
        <end position="55"/>
    </location>
</feature>
<feature type="compositionally biased region" description="Low complexity" evidence="5">
    <location>
        <begin position="10"/>
        <end position="19"/>
    </location>
</feature>
<dbReference type="GO" id="GO:0004651">
    <property type="term" value="F:polynucleotide 5'-phosphatase activity"/>
    <property type="evidence" value="ECO:0007669"/>
    <property type="project" value="InterPro"/>
</dbReference>
<evidence type="ECO:0000256" key="5">
    <source>
        <dbReference type="SAM" id="MobiDB-lite"/>
    </source>
</evidence>
<dbReference type="OrthoDB" id="272147at2759"/>
<reference evidence="6" key="2">
    <citation type="submission" date="2013-10" db="EMBL/GenBank/DDBJ databases">
        <authorList>
            <person name="Aslett M."/>
        </authorList>
    </citation>
    <scope>NUCLEOTIDE SEQUENCE [LARGE SCALE GENOMIC DNA]</scope>
    <source>
        <strain evidence="6">Houghton</strain>
    </source>
</reference>
<reference evidence="6" key="1">
    <citation type="submission" date="2013-10" db="EMBL/GenBank/DDBJ databases">
        <title>Genomic analysis of the causative agents of coccidiosis in chickens.</title>
        <authorList>
            <person name="Reid A.J."/>
            <person name="Blake D."/>
            <person name="Billington K."/>
            <person name="Browne H."/>
            <person name="Dunn M."/>
            <person name="Hung S."/>
            <person name="Kawahara F."/>
            <person name="Miranda-Saavedra D."/>
            <person name="Mourier T."/>
            <person name="Nagra H."/>
            <person name="Otto T.D."/>
            <person name="Rawlings N."/>
            <person name="Sanchez A."/>
            <person name="Sanders M."/>
            <person name="Subramaniam C."/>
            <person name="Tay Y."/>
            <person name="Dear P."/>
            <person name="Doerig C."/>
            <person name="Gruber A."/>
            <person name="Parkinson J."/>
            <person name="Shirley M."/>
            <person name="Wan K.L."/>
            <person name="Berriman M."/>
            <person name="Tomley F."/>
            <person name="Pain A."/>
        </authorList>
    </citation>
    <scope>NUCLEOTIDE SEQUENCE [LARGE SCALE GENOMIC DNA]</scope>
    <source>
        <strain evidence="6">Houghton</strain>
    </source>
</reference>
<dbReference type="AlphaFoldDB" id="U6MS87"/>
<evidence type="ECO:0000313" key="6">
    <source>
        <dbReference type="EMBL" id="CDJ65344.1"/>
    </source>
</evidence>
<keyword evidence="1" id="KW-0507">mRNA processing</keyword>
<protein>
    <recommendedName>
        <fullName evidence="3">mRNA 5'-phosphatase</fullName>
        <ecNumber evidence="3">3.6.1.74</ecNumber>
    </recommendedName>
</protein>
<feature type="compositionally biased region" description="Low complexity" evidence="5">
    <location>
        <begin position="130"/>
        <end position="142"/>
    </location>
</feature>
<evidence type="ECO:0000256" key="4">
    <source>
        <dbReference type="ARBA" id="ARBA00047740"/>
    </source>
</evidence>
<dbReference type="RefSeq" id="XP_013433811.1">
    <property type="nucleotide sequence ID" value="XM_013578357.1"/>
</dbReference>
<sequence>MFIRGPTKMTLLLPRRTWGPPGGPPRRPPAGAAWTTGWPSTSSTKWTSRTSSGPSRRPRGAPGGPRGPPRGTRGPRPPAPQTQTAPKPRPPQRAARGLDLRRRRLRQSLVHRSGLRVDLTKVQQQTKPSWGAPPEARGGPPARWAHEVELELHPSQIARAVLHLQQTGDPRPLWCLCCTFLSLLRELAAALNSPLGPRGPRGPRGPWDDLEEVQMAAAEEVAFKHYLSEELPLIGDYAYRAVVQQMLQQQQRSSSSSSSAAAAVPSLQDFLKQPEAESRCLYTQNKTHISGPWIPHKDADGRVHLIELKR</sequence>
<feature type="region of interest" description="Disordered" evidence="5">
    <location>
        <begin position="1"/>
        <end position="142"/>
    </location>
</feature>
<name>U6MS87_9EIME</name>
<keyword evidence="2" id="KW-0378">Hydrolase</keyword>
<comment type="catalytic activity">
    <reaction evidence="4">
        <text>a 5'-end triphospho-ribonucleoside in mRNA + H2O = a 5'-end diphospho-ribonucleoside in mRNA + phosphate + H(+)</text>
        <dbReference type="Rhea" id="RHEA:67004"/>
        <dbReference type="Rhea" id="RHEA-COMP:17164"/>
        <dbReference type="Rhea" id="RHEA-COMP:17165"/>
        <dbReference type="ChEBI" id="CHEBI:15377"/>
        <dbReference type="ChEBI" id="CHEBI:15378"/>
        <dbReference type="ChEBI" id="CHEBI:43474"/>
        <dbReference type="ChEBI" id="CHEBI:167616"/>
        <dbReference type="ChEBI" id="CHEBI:167618"/>
        <dbReference type="EC" id="3.6.1.74"/>
    </reaction>
    <physiologicalReaction direction="left-to-right" evidence="4">
        <dbReference type="Rhea" id="RHEA:67005"/>
    </physiologicalReaction>
</comment>
<proteinExistence type="predicted"/>
<dbReference type="GO" id="GO:0140818">
    <property type="term" value="F:mRNA 5'-triphosphate monophosphatase activity"/>
    <property type="evidence" value="ECO:0007669"/>
    <property type="project" value="UniProtKB-EC"/>
</dbReference>
<keyword evidence="7" id="KW-1185">Reference proteome</keyword>
<dbReference type="EMBL" id="HG723126">
    <property type="protein sequence ID" value="CDJ65344.1"/>
    <property type="molecule type" value="Genomic_DNA"/>
</dbReference>
<dbReference type="InterPro" id="IPR037009">
    <property type="entry name" value="mRNA_triPase_Cet1_sf"/>
</dbReference>
<dbReference type="VEuPathDB" id="ToxoDB:ENH_00003770"/>
<organism evidence="6 7">
    <name type="scientific">Eimeria necatrix</name>
    <dbReference type="NCBI Taxonomy" id="51315"/>
    <lineage>
        <taxon>Eukaryota</taxon>
        <taxon>Sar</taxon>
        <taxon>Alveolata</taxon>
        <taxon>Apicomplexa</taxon>
        <taxon>Conoidasida</taxon>
        <taxon>Coccidia</taxon>
        <taxon>Eucoccidiorida</taxon>
        <taxon>Eimeriorina</taxon>
        <taxon>Eimeriidae</taxon>
        <taxon>Eimeria</taxon>
    </lineage>
</organism>
<evidence type="ECO:0000256" key="1">
    <source>
        <dbReference type="ARBA" id="ARBA00022664"/>
    </source>
</evidence>
<dbReference type="EC" id="3.6.1.74" evidence="3"/>
<feature type="compositionally biased region" description="Low complexity" evidence="5">
    <location>
        <begin position="81"/>
        <end position="97"/>
    </location>
</feature>
<accession>U6MS87</accession>
<dbReference type="SUPFAM" id="SSF55154">
    <property type="entry name" value="CYTH-like phosphatases"/>
    <property type="match status" value="1"/>
</dbReference>
<dbReference type="GeneID" id="25470570"/>
<dbReference type="Gene3D" id="3.20.100.10">
    <property type="entry name" value="mRNA triphosphatase Cet1-like"/>
    <property type="match status" value="1"/>
</dbReference>
<evidence type="ECO:0000256" key="2">
    <source>
        <dbReference type="ARBA" id="ARBA00022801"/>
    </source>
</evidence>
<dbReference type="GO" id="GO:0006397">
    <property type="term" value="P:mRNA processing"/>
    <property type="evidence" value="ECO:0007669"/>
    <property type="project" value="UniProtKB-KW"/>
</dbReference>
<gene>
    <name evidence="6" type="ORF">ENH_00003770</name>
</gene>
<dbReference type="Proteomes" id="UP000030754">
    <property type="component" value="Unassembled WGS sequence"/>
</dbReference>
<dbReference type="InterPro" id="IPR033469">
    <property type="entry name" value="CYTH-like_dom_sf"/>
</dbReference>
<evidence type="ECO:0000256" key="3">
    <source>
        <dbReference type="ARBA" id="ARBA00035028"/>
    </source>
</evidence>
<evidence type="ECO:0000313" key="7">
    <source>
        <dbReference type="Proteomes" id="UP000030754"/>
    </source>
</evidence>